<feature type="transmembrane region" description="Helical" evidence="10">
    <location>
        <begin position="125"/>
        <end position="147"/>
    </location>
</feature>
<dbReference type="CDD" id="cd03244">
    <property type="entry name" value="ABCC_MRP_domain2"/>
    <property type="match status" value="1"/>
</dbReference>
<feature type="domain" description="ABC transmembrane type-1" evidence="12">
    <location>
        <begin position="348"/>
        <end position="612"/>
    </location>
</feature>
<reference evidence="13" key="1">
    <citation type="submission" date="2015-03" db="EMBL/GenBank/DDBJ databases">
        <title>A transcriptome of Araucaria cunninghamii, an australian fine timber species.</title>
        <authorList>
            <person name="Jing Yi C.J.Y."/>
            <person name="Yin San L.Y.S."/>
            <person name="Abdul Karim S.S."/>
            <person name="Wan Azmi N.N."/>
            <person name="Hercus R.R."/>
            <person name="Croft L.L."/>
        </authorList>
    </citation>
    <scope>NUCLEOTIDE SEQUENCE</scope>
    <source>
        <strain evidence="13">MI0301</strain>
        <tissue evidence="13">Leaf</tissue>
    </source>
</reference>
<dbReference type="Gene3D" id="3.40.50.300">
    <property type="entry name" value="P-loop containing nucleotide triphosphate hydrolases"/>
    <property type="match status" value="2"/>
</dbReference>
<dbReference type="PANTHER" id="PTHR24223">
    <property type="entry name" value="ATP-BINDING CASSETTE SUB-FAMILY C"/>
    <property type="match status" value="1"/>
</dbReference>
<comment type="similarity">
    <text evidence="2">Belongs to the ABC transporter superfamily. ABCC family. Conjugate transporter (TC 3.A.1.208) subfamily.</text>
</comment>
<organism evidence="13">
    <name type="scientific">Araucaria cunninghamii</name>
    <name type="common">Hoop pine</name>
    <name type="synonym">Moreton Bay pine</name>
    <dbReference type="NCBI Taxonomy" id="56994"/>
    <lineage>
        <taxon>Eukaryota</taxon>
        <taxon>Viridiplantae</taxon>
        <taxon>Streptophyta</taxon>
        <taxon>Embryophyta</taxon>
        <taxon>Tracheophyta</taxon>
        <taxon>Spermatophyta</taxon>
        <taxon>Pinopsida</taxon>
        <taxon>Pinidae</taxon>
        <taxon>Conifers II</taxon>
        <taxon>Araucariales</taxon>
        <taxon>Araucariaceae</taxon>
        <taxon>Araucaria</taxon>
    </lineage>
</organism>
<dbReference type="FunFam" id="1.20.1560.10:FF:000003">
    <property type="entry name" value="ABC transporter C family member 10"/>
    <property type="match status" value="1"/>
</dbReference>
<dbReference type="PROSITE" id="PS50929">
    <property type="entry name" value="ABC_TM1F"/>
    <property type="match status" value="2"/>
</dbReference>
<dbReference type="InterPro" id="IPR050173">
    <property type="entry name" value="ABC_transporter_C-like"/>
</dbReference>
<dbReference type="FunFam" id="3.40.50.300:FF:000169">
    <property type="entry name" value="ABC transporter C family member 3"/>
    <property type="match status" value="1"/>
</dbReference>
<feature type="transmembrane region" description="Helical" evidence="10">
    <location>
        <begin position="1071"/>
        <end position="1093"/>
    </location>
</feature>
<dbReference type="InterPro" id="IPR036640">
    <property type="entry name" value="ABC1_TM_sf"/>
</dbReference>
<name>A0A0D6QVJ4_ARACU</name>
<dbReference type="Gene3D" id="1.20.1560.10">
    <property type="entry name" value="ABC transporter type 1, transmembrane domain"/>
    <property type="match status" value="2"/>
</dbReference>
<dbReference type="InterPro" id="IPR003593">
    <property type="entry name" value="AAA+_ATPase"/>
</dbReference>
<feature type="domain" description="ABC transporter" evidence="11">
    <location>
        <begin position="1260"/>
        <end position="1494"/>
    </location>
</feature>
<evidence type="ECO:0000256" key="7">
    <source>
        <dbReference type="ARBA" id="ARBA00022840"/>
    </source>
</evidence>
<dbReference type="InterPro" id="IPR044746">
    <property type="entry name" value="ABCC_6TM_D1"/>
</dbReference>
<comment type="subcellular location">
    <subcellularLocation>
        <location evidence="1">Membrane</location>
        <topology evidence="1">Multi-pass membrane protein</topology>
    </subcellularLocation>
</comment>
<accession>A0A0D6QVJ4</accession>
<dbReference type="InterPro" id="IPR044726">
    <property type="entry name" value="ABCC_6TM_D2"/>
</dbReference>
<evidence type="ECO:0000256" key="4">
    <source>
        <dbReference type="ARBA" id="ARBA00022692"/>
    </source>
</evidence>
<dbReference type="InterPro" id="IPR056228">
    <property type="entry name" value="ABCC10-like_N"/>
</dbReference>
<dbReference type="CDD" id="cd03250">
    <property type="entry name" value="ABCC_MRP_domain1"/>
    <property type="match status" value="1"/>
</dbReference>
<dbReference type="SUPFAM" id="SSF90123">
    <property type="entry name" value="ABC transporter transmembrane region"/>
    <property type="match status" value="2"/>
</dbReference>
<dbReference type="GO" id="GO:0140359">
    <property type="term" value="F:ABC-type transporter activity"/>
    <property type="evidence" value="ECO:0007669"/>
    <property type="project" value="InterPro"/>
</dbReference>
<dbReference type="InterPro" id="IPR003439">
    <property type="entry name" value="ABC_transporter-like_ATP-bd"/>
</dbReference>
<feature type="domain" description="ABC transporter" evidence="11">
    <location>
        <begin position="647"/>
        <end position="868"/>
    </location>
</feature>
<feature type="transmembrane region" description="Helical" evidence="10">
    <location>
        <begin position="457"/>
        <end position="485"/>
    </location>
</feature>
<keyword evidence="6" id="KW-0547">Nucleotide-binding</keyword>
<feature type="transmembrane region" description="Helical" evidence="10">
    <location>
        <begin position="189"/>
        <end position="207"/>
    </location>
</feature>
<keyword evidence="8 10" id="KW-1133">Transmembrane helix</keyword>
<sequence length="1511" mass="168459">MMATFTNLWIDYCGKSNLLAHSADCGETCHIPVYFNTQFLHAFHLPGCSKNALITLTHLVFLITFGSMLLVKWCKQTSILRNVRPRTAFKTSIVIIDAILGVVNLGLGLRVLYGKVRYGTSVTPLHSWLVLLVQGLAWIILALTVTLQGTRSVTKLFRIWWISTFLLVTVECVSAGLNFINNGETSTRIFLALMSWLASCLMLICAVKEDLKNSESNPLSEPILSGDCQNGSLNSDEALEDPLLQRSISNVTPFARAGFFGRMTFWWLNSLLSLGRKRPLEENDLPQVSEEDQAENSYLRLTEELALQKQKNPSAMPSVFWALAHCHQKNLARTGLYAFLKIFTLSCGPLVLNAFIGFSEGKESFKYEGYVLVGGLFLAKFVESISQRQWYFGTRRVGLQVRSSLITAIYEKQLRLSNEAKQVHSAGEIMNYMSVDAYRIGEFPFWLHLTWTTGLQLVFALCILFHAVGWATLSALAVILLTMLCNSPLAKLQHKFQTELMVAQDERLRAITEALVHMKVLKLHAWEENFKAVIEKLRKVEYKWLSAVQFRKAYNSLLFWSSPILVSTATFGTCYLLRIPLTPRNVFTFIATLRLVQEPIRVFPDVIAVIIQAKVSLSRIINFLESDELQDWTVEQGTPQESYSILIKSATLSWDSNSLKPTLRNINLEVKHGQKVAICGEVGSGKSTLLAAILGEVPKLRGSLRVCGTLAYVSQTAWIQSGTVQDNILFGRPMYKQKYKKVIQKASLEKDLENLPFGDLTEIGERGVNLSGGQKQRIQLARALYQDADIYLLDDPFSAVDAHTATSLFKDYIMGALSEKTVVLVTHQVDFLPAFDSILLMMDGGIHQSGKYQELLTSCEAFQELVNAHKDTMGPKGSAVTVSPSNDKPVNQDREIQRVKSQNEQKNLCRAPKVDQLVKKEEKDIGDTGLKPYVDYLKQNRGFLYCSVAAFAHLTFVIGQILGNTWMAAKVQSPQVSTLILIVVYSAIGFTSSFFLFLRAIFVVILGLEASKSFFSELMTSLFRAPMAFFDATPLGRVLSRVSSDLSILDVDLPFSFIFTLSSTMNAYSNLGVVAVVTWQVLLAALPMIYLTIQLQKYYFASAKELMRLNGTTRSPIANHFGESISGAMTIRAFKVQDQFLKKNLDLLDKNSSPFFHSFAANEWLIQRLEVLSAIVLCSSALAMVLLPSDTFNPGFVGLALSYGLSLNISLVFSIQNQCTLANYIVSVERIKQYMCIPSEAPVVIESNRPPVDWPAHGRVELQDLKVRYRSDSPLVLRGITCIFEGGQKIGVVGRTGSGKTTLISAIFRLVEPAGGRILIDGLDITSIGLHDLRSRLGIIPQEPTLFHGTVRFNLDPLSEHSDSTIWQVLDKCQLGDVIRDKEDGLDSTVEDDGGNWSVGQRQLFCLGRALLRKSRILVLDEATASIDNATDSILQTTIREEFADCTVITVAHRIPTVMDSDMVVAISDGEMVECDQPMKLMEREGSLFGKLVTEYWSHTSSSLHHTLTGH</sequence>
<keyword evidence="3" id="KW-0813">Transport</keyword>
<evidence type="ECO:0000256" key="6">
    <source>
        <dbReference type="ARBA" id="ARBA00022741"/>
    </source>
</evidence>
<evidence type="ECO:0000256" key="9">
    <source>
        <dbReference type="ARBA" id="ARBA00023136"/>
    </source>
</evidence>
<feature type="transmembrane region" description="Helical" evidence="10">
    <location>
        <begin position="159"/>
        <end position="177"/>
    </location>
</feature>
<evidence type="ECO:0008006" key="14">
    <source>
        <dbReference type="Google" id="ProtNLM"/>
    </source>
</evidence>
<feature type="transmembrane region" description="Helical" evidence="10">
    <location>
        <begin position="338"/>
        <end position="358"/>
    </location>
</feature>
<evidence type="ECO:0000259" key="12">
    <source>
        <dbReference type="PROSITE" id="PS50929"/>
    </source>
</evidence>
<dbReference type="CDD" id="cd18579">
    <property type="entry name" value="ABC_6TM_ABCC_D1"/>
    <property type="match status" value="1"/>
</dbReference>
<dbReference type="GO" id="GO:0005524">
    <property type="term" value="F:ATP binding"/>
    <property type="evidence" value="ECO:0007669"/>
    <property type="project" value="UniProtKB-KW"/>
</dbReference>
<keyword evidence="4 10" id="KW-0812">Transmembrane</keyword>
<evidence type="ECO:0000256" key="8">
    <source>
        <dbReference type="ARBA" id="ARBA00022989"/>
    </source>
</evidence>
<feature type="transmembrane region" description="Helical" evidence="10">
    <location>
        <begin position="942"/>
        <end position="967"/>
    </location>
</feature>
<feature type="transmembrane region" description="Helical" evidence="10">
    <location>
        <begin position="557"/>
        <end position="578"/>
    </location>
</feature>
<keyword evidence="7" id="KW-0067">ATP-binding</keyword>
<dbReference type="GO" id="GO:0016887">
    <property type="term" value="F:ATP hydrolysis activity"/>
    <property type="evidence" value="ECO:0007669"/>
    <property type="project" value="InterPro"/>
</dbReference>
<evidence type="ECO:0000259" key="11">
    <source>
        <dbReference type="PROSITE" id="PS50893"/>
    </source>
</evidence>
<feature type="domain" description="ABC transmembrane type-1" evidence="12">
    <location>
        <begin position="954"/>
        <end position="1223"/>
    </location>
</feature>
<feature type="transmembrane region" description="Helical" evidence="10">
    <location>
        <begin position="92"/>
        <end position="113"/>
    </location>
</feature>
<evidence type="ECO:0000256" key="2">
    <source>
        <dbReference type="ARBA" id="ARBA00009726"/>
    </source>
</evidence>
<dbReference type="InterPro" id="IPR011527">
    <property type="entry name" value="ABC1_TM_dom"/>
</dbReference>
<dbReference type="PROSITE" id="PS50893">
    <property type="entry name" value="ABC_TRANSPORTER_2"/>
    <property type="match status" value="2"/>
</dbReference>
<dbReference type="SMART" id="SM00382">
    <property type="entry name" value="AAA"/>
    <property type="match status" value="2"/>
</dbReference>
<feature type="transmembrane region" description="Helical" evidence="10">
    <location>
        <begin position="52"/>
        <end position="71"/>
    </location>
</feature>
<dbReference type="EMBL" id="GCKF01043136">
    <property type="protein sequence ID" value="JAG94559.1"/>
    <property type="molecule type" value="Transcribed_RNA"/>
</dbReference>
<evidence type="ECO:0000256" key="10">
    <source>
        <dbReference type="SAM" id="Phobius"/>
    </source>
</evidence>
<dbReference type="GO" id="GO:0016020">
    <property type="term" value="C:membrane"/>
    <property type="evidence" value="ECO:0007669"/>
    <property type="project" value="UniProtKB-SubCell"/>
</dbReference>
<evidence type="ECO:0000256" key="3">
    <source>
        <dbReference type="ARBA" id="ARBA00022448"/>
    </source>
</evidence>
<dbReference type="PANTHER" id="PTHR24223:SF369">
    <property type="entry name" value="ABC TRANSPORTER C FAMILY MEMBER 10"/>
    <property type="match status" value="1"/>
</dbReference>
<feature type="transmembrane region" description="Helical" evidence="10">
    <location>
        <begin position="979"/>
        <end position="1008"/>
    </location>
</feature>
<keyword evidence="5" id="KW-0677">Repeat</keyword>
<dbReference type="Pfam" id="PF00664">
    <property type="entry name" value="ABC_membrane"/>
    <property type="match status" value="2"/>
</dbReference>
<evidence type="ECO:0000256" key="1">
    <source>
        <dbReference type="ARBA" id="ARBA00004141"/>
    </source>
</evidence>
<dbReference type="SUPFAM" id="SSF52540">
    <property type="entry name" value="P-loop containing nucleoside triphosphate hydrolases"/>
    <property type="match status" value="2"/>
</dbReference>
<dbReference type="Pfam" id="PF24358">
    <property type="entry name" value="ABCC10_N"/>
    <property type="match status" value="1"/>
</dbReference>
<dbReference type="InterPro" id="IPR017871">
    <property type="entry name" value="ABC_transporter-like_CS"/>
</dbReference>
<dbReference type="FunFam" id="3.40.50.300:FF:000508">
    <property type="entry name" value="ABC transporter C family member 5"/>
    <property type="match status" value="1"/>
</dbReference>
<dbReference type="InterPro" id="IPR027417">
    <property type="entry name" value="P-loop_NTPase"/>
</dbReference>
<evidence type="ECO:0000256" key="5">
    <source>
        <dbReference type="ARBA" id="ARBA00022737"/>
    </source>
</evidence>
<dbReference type="PROSITE" id="PS00211">
    <property type="entry name" value="ABC_TRANSPORTER_1"/>
    <property type="match status" value="1"/>
</dbReference>
<dbReference type="FunFam" id="1.20.1560.10:FF:000002">
    <property type="entry name" value="ABC transporter C family member 5"/>
    <property type="match status" value="1"/>
</dbReference>
<dbReference type="Pfam" id="PF00005">
    <property type="entry name" value="ABC_tran"/>
    <property type="match status" value="2"/>
</dbReference>
<proteinExistence type="inferred from homology"/>
<dbReference type="CDD" id="cd18580">
    <property type="entry name" value="ABC_6TM_ABCC_D2"/>
    <property type="match status" value="1"/>
</dbReference>
<evidence type="ECO:0000313" key="13">
    <source>
        <dbReference type="EMBL" id="JAG94559.1"/>
    </source>
</evidence>
<protein>
    <recommendedName>
        <fullName evidence="14">ABC transporter C family member 10</fullName>
    </recommendedName>
</protein>
<keyword evidence="9 10" id="KW-0472">Membrane</keyword>